<keyword evidence="2" id="KW-0813">Transport</keyword>
<dbReference type="AlphaFoldDB" id="A0A2I1DKJ1"/>
<gene>
    <name evidence="11" type="ORF">B1757_09815</name>
</gene>
<dbReference type="SUPFAM" id="SSF81340">
    <property type="entry name" value="Clc chloride channel"/>
    <property type="match status" value="1"/>
</dbReference>
<keyword evidence="4 10" id="KW-1133">Transmembrane helix</keyword>
<feature type="transmembrane region" description="Helical" evidence="10">
    <location>
        <begin position="179"/>
        <end position="205"/>
    </location>
</feature>
<dbReference type="GO" id="GO:0005254">
    <property type="term" value="F:chloride channel activity"/>
    <property type="evidence" value="ECO:0007669"/>
    <property type="project" value="UniProtKB-KW"/>
</dbReference>
<dbReference type="GO" id="GO:0034707">
    <property type="term" value="C:chloride channel complex"/>
    <property type="evidence" value="ECO:0007669"/>
    <property type="project" value="UniProtKB-KW"/>
</dbReference>
<dbReference type="PANTHER" id="PTHR43427:SF6">
    <property type="entry name" value="CHLORIDE CHANNEL PROTEIN CLC-E"/>
    <property type="match status" value="1"/>
</dbReference>
<dbReference type="CDD" id="cd00400">
    <property type="entry name" value="Voltage_gated_ClC"/>
    <property type="match status" value="1"/>
</dbReference>
<evidence type="ECO:0000256" key="3">
    <source>
        <dbReference type="ARBA" id="ARBA00022692"/>
    </source>
</evidence>
<dbReference type="RefSeq" id="WP_101538150.1">
    <property type="nucleotide sequence ID" value="NZ_MXAV01000036.1"/>
</dbReference>
<feature type="transmembrane region" description="Helical" evidence="10">
    <location>
        <begin position="429"/>
        <end position="449"/>
    </location>
</feature>
<evidence type="ECO:0000313" key="12">
    <source>
        <dbReference type="Proteomes" id="UP000234329"/>
    </source>
</evidence>
<keyword evidence="3 10" id="KW-0812">Transmembrane</keyword>
<keyword evidence="7" id="KW-0869">Chloride channel</keyword>
<proteinExistence type="predicted"/>
<evidence type="ECO:0000256" key="5">
    <source>
        <dbReference type="ARBA" id="ARBA00023065"/>
    </source>
</evidence>
<feature type="transmembrane region" description="Helical" evidence="10">
    <location>
        <begin position="294"/>
        <end position="312"/>
    </location>
</feature>
<dbReference type="FunCoup" id="A0A2I1DKJ1">
    <property type="interactions" value="122"/>
</dbReference>
<accession>A0A2I1DKJ1</accession>
<keyword evidence="9" id="KW-0407">Ion channel</keyword>
<evidence type="ECO:0000256" key="6">
    <source>
        <dbReference type="ARBA" id="ARBA00023136"/>
    </source>
</evidence>
<comment type="caution">
    <text evidence="11">The sequence shown here is derived from an EMBL/GenBank/DDBJ whole genome shotgun (WGS) entry which is preliminary data.</text>
</comment>
<dbReference type="OrthoDB" id="9767361at2"/>
<dbReference type="Pfam" id="PF00654">
    <property type="entry name" value="Voltage_CLC"/>
    <property type="match status" value="1"/>
</dbReference>
<dbReference type="InterPro" id="IPR001807">
    <property type="entry name" value="ClC"/>
</dbReference>
<evidence type="ECO:0000256" key="2">
    <source>
        <dbReference type="ARBA" id="ARBA00022448"/>
    </source>
</evidence>
<reference evidence="11 12" key="1">
    <citation type="submission" date="2017-03" db="EMBL/GenBank/DDBJ databases">
        <title>Draft genime sequence of the acidophilic sulfur-oxidizing bacterium Acidithiobacillus sp. SH, isolated from seawater.</title>
        <authorList>
            <person name="Sharmin S."/>
            <person name="Tokuhisa M."/>
            <person name="Kanao T."/>
            <person name="Kamimura K."/>
        </authorList>
    </citation>
    <scope>NUCLEOTIDE SEQUENCE [LARGE SCALE GENOMIC DNA]</scope>
    <source>
        <strain evidence="11 12">SH</strain>
    </source>
</reference>
<evidence type="ECO:0000256" key="8">
    <source>
        <dbReference type="ARBA" id="ARBA00023214"/>
    </source>
</evidence>
<comment type="subcellular location">
    <subcellularLocation>
        <location evidence="1">Membrane</location>
        <topology evidence="1">Multi-pass membrane protein</topology>
    </subcellularLocation>
</comment>
<keyword evidence="12" id="KW-1185">Reference proteome</keyword>
<keyword evidence="5" id="KW-0406">Ion transport</keyword>
<dbReference type="Proteomes" id="UP000234329">
    <property type="component" value="Unassembled WGS sequence"/>
</dbReference>
<evidence type="ECO:0000313" key="11">
    <source>
        <dbReference type="EMBL" id="PKY10390.1"/>
    </source>
</evidence>
<evidence type="ECO:0000256" key="7">
    <source>
        <dbReference type="ARBA" id="ARBA00023173"/>
    </source>
</evidence>
<protein>
    <submittedName>
        <fullName evidence="11">Chloride channel protein</fullName>
    </submittedName>
</protein>
<evidence type="ECO:0000256" key="1">
    <source>
        <dbReference type="ARBA" id="ARBA00004141"/>
    </source>
</evidence>
<name>A0A2I1DKJ1_9PROT</name>
<evidence type="ECO:0000256" key="4">
    <source>
        <dbReference type="ARBA" id="ARBA00022989"/>
    </source>
</evidence>
<keyword evidence="6 10" id="KW-0472">Membrane</keyword>
<dbReference type="InParanoid" id="A0A2I1DKJ1"/>
<dbReference type="Gene3D" id="1.10.3080.10">
    <property type="entry name" value="Clc chloride channel"/>
    <property type="match status" value="1"/>
</dbReference>
<organism evidence="11 12">
    <name type="scientific">Acidithiobacillus marinus</name>
    <dbReference type="NCBI Taxonomy" id="187490"/>
    <lineage>
        <taxon>Bacteria</taxon>
        <taxon>Pseudomonadati</taxon>
        <taxon>Pseudomonadota</taxon>
        <taxon>Acidithiobacillia</taxon>
        <taxon>Acidithiobacillales</taxon>
        <taxon>Acidithiobacillaceae</taxon>
        <taxon>Acidithiobacillus</taxon>
    </lineage>
</organism>
<feature type="transmembrane region" description="Helical" evidence="10">
    <location>
        <begin position="397"/>
        <end position="423"/>
    </location>
</feature>
<dbReference type="PRINTS" id="PR00762">
    <property type="entry name" value="CLCHANNEL"/>
</dbReference>
<evidence type="ECO:0000256" key="9">
    <source>
        <dbReference type="ARBA" id="ARBA00023303"/>
    </source>
</evidence>
<dbReference type="EMBL" id="MXAV01000036">
    <property type="protein sequence ID" value="PKY10390.1"/>
    <property type="molecule type" value="Genomic_DNA"/>
</dbReference>
<feature type="transmembrane region" description="Helical" evidence="10">
    <location>
        <begin position="366"/>
        <end position="385"/>
    </location>
</feature>
<keyword evidence="8" id="KW-0868">Chloride</keyword>
<dbReference type="InterPro" id="IPR050368">
    <property type="entry name" value="ClC-type_chloride_channel"/>
</dbReference>
<feature type="transmembrane region" description="Helical" evidence="10">
    <location>
        <begin position="256"/>
        <end position="282"/>
    </location>
</feature>
<dbReference type="PANTHER" id="PTHR43427">
    <property type="entry name" value="CHLORIDE CHANNEL PROTEIN CLC-E"/>
    <property type="match status" value="1"/>
</dbReference>
<evidence type="ECO:0000256" key="10">
    <source>
        <dbReference type="SAM" id="Phobius"/>
    </source>
</evidence>
<sequence>MPEATPNTSEALSHVIEREVGGWQGRLRRNPLFHLLLALFVGIIAGLGAVAFRRLIGLMHNLFFFGQWSFSFNALQHSATSVWGAGIILAPIIGGLMVVWLVRTFAPEAKGHGVPEVMDAIYYKRGVIRPAVVLIKALASSISIGSGGSVGREGPIIQMGAAFGSSLSKWLRLLEWQRLGLIAAGAGAGIAATFNTPVGGILFAVELMLVEVSARTLVPVMIATGTATFVSRLFLGNHPSFVIPASIIASTAHETAVDYAAYIVFGLLVGGVGLLFTNTLYWTEDLLEKWLKNAYLRAVIGMAAVGLTMYLVQRFTGHYYVEGVGYATVQDVLESTLQNPGFLLLLLVLKVFSFSVTLGSGGSGGVFSPSLFVGAVLGGAFAALVTQWIPGYQMGMAVGAALGMAGMVGASTGAAVTGAVMIFEMTNDYHIIIPLIVVSGLAFGVRRLVTRESIYTRKLIRRGHFIPEARHSNLYLMRPAAQLIETPMVRLRGERTLEDLQKILLHRRELPHVLIIEGTMPLAVIPAHRVAEILRREIRAVPLRDLASTDWVAVTEDSQLYDLVARLRACACETALLCKQDPPEHHEDVVAVVTVEDILIYASLPQVLLRPERNPL</sequence>
<dbReference type="InterPro" id="IPR014743">
    <property type="entry name" value="Cl-channel_core"/>
</dbReference>
<feature type="transmembrane region" description="Helical" evidence="10">
    <location>
        <begin position="82"/>
        <end position="102"/>
    </location>
</feature>
<feature type="transmembrane region" description="Helical" evidence="10">
    <location>
        <begin position="32"/>
        <end position="51"/>
    </location>
</feature>